<comment type="similarity">
    <text evidence="7">In the N-terminal section; belongs to the binding-protein-dependent transport system permease family.</text>
</comment>
<dbReference type="EMBL" id="JACIJC010000001">
    <property type="protein sequence ID" value="MBB5684177.1"/>
    <property type="molecule type" value="Genomic_DNA"/>
</dbReference>
<evidence type="ECO:0000256" key="8">
    <source>
        <dbReference type="RuleBase" id="RU363032"/>
    </source>
</evidence>
<dbReference type="InterPro" id="IPR000515">
    <property type="entry name" value="MetI-like"/>
</dbReference>
<evidence type="ECO:0000313" key="11">
    <source>
        <dbReference type="EMBL" id="MBB5684177.1"/>
    </source>
</evidence>
<accession>A0A7W9AEQ8</accession>
<dbReference type="SUPFAM" id="SSF53850">
    <property type="entry name" value="Periplasmic binding protein-like II"/>
    <property type="match status" value="1"/>
</dbReference>
<dbReference type="PANTHER" id="PTHR30177">
    <property type="entry name" value="GLYCINE BETAINE/L-PROLINE TRANSPORT SYSTEM PERMEASE PROTEIN PROW"/>
    <property type="match status" value="1"/>
</dbReference>
<dbReference type="GO" id="GO:0043190">
    <property type="term" value="C:ATP-binding cassette (ABC) transporter complex"/>
    <property type="evidence" value="ECO:0007669"/>
    <property type="project" value="InterPro"/>
</dbReference>
<feature type="domain" description="ABC transmembrane type-1" evidence="10">
    <location>
        <begin position="12"/>
        <end position="203"/>
    </location>
</feature>
<name>A0A7W9AEQ8_9SPHN</name>
<evidence type="ECO:0000256" key="5">
    <source>
        <dbReference type="ARBA" id="ARBA00023136"/>
    </source>
</evidence>
<proteinExistence type="inferred from homology"/>
<feature type="transmembrane region" description="Helical" evidence="8">
    <location>
        <begin position="182"/>
        <end position="209"/>
    </location>
</feature>
<keyword evidence="12" id="KW-1185">Reference proteome</keyword>
<dbReference type="Pfam" id="PF00528">
    <property type="entry name" value="BPD_transp_1"/>
    <property type="match status" value="1"/>
</dbReference>
<feature type="transmembrane region" description="Helical" evidence="8">
    <location>
        <begin position="73"/>
        <end position="99"/>
    </location>
</feature>
<comment type="similarity">
    <text evidence="6">In the C-terminal section; belongs to the OsmX family.</text>
</comment>
<dbReference type="AlphaFoldDB" id="A0A7W9AEQ8"/>
<dbReference type="SUPFAM" id="SSF161098">
    <property type="entry name" value="MetI-like"/>
    <property type="match status" value="1"/>
</dbReference>
<evidence type="ECO:0000259" key="10">
    <source>
        <dbReference type="PROSITE" id="PS50928"/>
    </source>
</evidence>
<dbReference type="InterPro" id="IPR035906">
    <property type="entry name" value="MetI-like_sf"/>
</dbReference>
<dbReference type="Pfam" id="PF04069">
    <property type="entry name" value="OpuAC"/>
    <property type="match status" value="1"/>
</dbReference>
<feature type="transmembrane region" description="Helical" evidence="8">
    <location>
        <begin position="216"/>
        <end position="238"/>
    </location>
</feature>
<dbReference type="PROSITE" id="PS50928">
    <property type="entry name" value="ABC_TM1"/>
    <property type="match status" value="1"/>
</dbReference>
<dbReference type="Proteomes" id="UP000549617">
    <property type="component" value="Unassembled WGS sequence"/>
</dbReference>
<dbReference type="GO" id="GO:0031460">
    <property type="term" value="P:glycine betaine transport"/>
    <property type="evidence" value="ECO:0007669"/>
    <property type="project" value="TreeGrafter"/>
</dbReference>
<sequence>MTGALARLPDLLASHVLLSAAALLLGLAISLPLAVAASRRPALARAALGAASLIQTIPALALLALFYPMLLALSALVGGGIPALGFLPSLLALTLYAILPILRNAVTGLTGLDPALIEAADGVGMTAGQKLRLVEAPLAAPVMMAGIRTAAVWTIGAATLATTVGQPSLGDLIFAGLQTQDWTLVLTGCIASAALALAVDALLGLVAFGIARRHKILVWIGLASIAIGILAAALPSLAVNPASQKTVVIGAKNFSEQYILARLIGQRLERAGYAVQYREGLGSAVIFRALAAGDIHVYVDYSGTLWANEMKRSDTPSRAAMLAALKNWAAGAHRVTMMGPLGFENAYAIAVRGDDAARLKLETLDDLGRAAPGMTLGSDLEFLERPEWAALKSAYGLRFAASRAYSPTFMYRALESRQADAISAFSSDGRIAAMNLKVLADPRGALPGYDAVLLVSPHVSRDSTLLDALWPLIDAIPVEAMREANYQVDRDADKQSPESAARWLDGRIERAKPNR</sequence>
<reference evidence="11 12" key="1">
    <citation type="submission" date="2020-08" db="EMBL/GenBank/DDBJ databases">
        <title>Genomic Encyclopedia of Type Strains, Phase IV (KMG-IV): sequencing the most valuable type-strain genomes for metagenomic binning, comparative biology and taxonomic classification.</title>
        <authorList>
            <person name="Goeker M."/>
        </authorList>
    </citation>
    <scope>NUCLEOTIDE SEQUENCE [LARGE SCALE GENOMIC DNA]</scope>
    <source>
        <strain evidence="11 12">DSM 25079</strain>
    </source>
</reference>
<evidence type="ECO:0000256" key="7">
    <source>
        <dbReference type="ARBA" id="ARBA00035652"/>
    </source>
</evidence>
<evidence type="ECO:0000256" key="1">
    <source>
        <dbReference type="ARBA" id="ARBA00004651"/>
    </source>
</evidence>
<dbReference type="CDD" id="cd06261">
    <property type="entry name" value="TM_PBP2"/>
    <property type="match status" value="1"/>
</dbReference>
<feature type="transmembrane region" description="Helical" evidence="8">
    <location>
        <begin position="47"/>
        <end position="67"/>
    </location>
</feature>
<dbReference type="Gene3D" id="3.40.190.10">
    <property type="entry name" value="Periplasmic binding protein-like II"/>
    <property type="match status" value="1"/>
</dbReference>
<comment type="caution">
    <text evidence="11">The sequence shown here is derived from an EMBL/GenBank/DDBJ whole genome shotgun (WGS) entry which is preliminary data.</text>
</comment>
<keyword evidence="3 8" id="KW-0812">Transmembrane</keyword>
<evidence type="ECO:0000256" key="2">
    <source>
        <dbReference type="ARBA" id="ARBA00022448"/>
    </source>
</evidence>
<keyword evidence="2 8" id="KW-0813">Transport</keyword>
<feature type="region of interest" description="Disordered" evidence="9">
    <location>
        <begin position="488"/>
        <end position="515"/>
    </location>
</feature>
<feature type="transmembrane region" description="Helical" evidence="8">
    <location>
        <begin position="12"/>
        <end position="35"/>
    </location>
</feature>
<comment type="similarity">
    <text evidence="8">Belongs to the binding-protein-dependent transport system permease family.</text>
</comment>
<evidence type="ECO:0000256" key="3">
    <source>
        <dbReference type="ARBA" id="ARBA00022692"/>
    </source>
</evidence>
<evidence type="ECO:0000256" key="9">
    <source>
        <dbReference type="SAM" id="MobiDB-lite"/>
    </source>
</evidence>
<organism evidence="11 12">
    <name type="scientific">Sphingobium boeckii</name>
    <dbReference type="NCBI Taxonomy" id="1082345"/>
    <lineage>
        <taxon>Bacteria</taxon>
        <taxon>Pseudomonadati</taxon>
        <taxon>Pseudomonadota</taxon>
        <taxon>Alphaproteobacteria</taxon>
        <taxon>Sphingomonadales</taxon>
        <taxon>Sphingomonadaceae</taxon>
        <taxon>Sphingobium</taxon>
    </lineage>
</organism>
<evidence type="ECO:0000256" key="4">
    <source>
        <dbReference type="ARBA" id="ARBA00022989"/>
    </source>
</evidence>
<gene>
    <name evidence="11" type="ORF">FHS49_000168</name>
</gene>
<keyword evidence="4 8" id="KW-1133">Transmembrane helix</keyword>
<protein>
    <submittedName>
        <fullName evidence="11">Osmoprotectant transport system permease protein</fullName>
    </submittedName>
</protein>
<feature type="compositionally biased region" description="Basic and acidic residues" evidence="9">
    <location>
        <begin position="504"/>
        <end position="515"/>
    </location>
</feature>
<dbReference type="InterPro" id="IPR051204">
    <property type="entry name" value="ABC_transp_perm/SBD"/>
</dbReference>
<dbReference type="Gene3D" id="3.40.190.120">
    <property type="entry name" value="Osmoprotection protein (prox), domain 2"/>
    <property type="match status" value="1"/>
</dbReference>
<dbReference type="Gene3D" id="1.10.3720.10">
    <property type="entry name" value="MetI-like"/>
    <property type="match status" value="1"/>
</dbReference>
<evidence type="ECO:0000313" key="12">
    <source>
        <dbReference type="Proteomes" id="UP000549617"/>
    </source>
</evidence>
<comment type="subcellular location">
    <subcellularLocation>
        <location evidence="1 8">Cell membrane</location>
        <topology evidence="1 8">Multi-pass membrane protein</topology>
    </subcellularLocation>
</comment>
<evidence type="ECO:0000256" key="6">
    <source>
        <dbReference type="ARBA" id="ARBA00035642"/>
    </source>
</evidence>
<dbReference type="RefSeq" id="WP_184014430.1">
    <property type="nucleotide sequence ID" value="NZ_JACIJC010000001.1"/>
</dbReference>
<dbReference type="PANTHER" id="PTHR30177:SF4">
    <property type="entry name" value="OSMOPROTECTANT IMPORT PERMEASE PROTEIN OSMW"/>
    <property type="match status" value="1"/>
</dbReference>
<keyword evidence="5 8" id="KW-0472">Membrane</keyword>
<dbReference type="GO" id="GO:0022857">
    <property type="term" value="F:transmembrane transporter activity"/>
    <property type="evidence" value="ECO:0007669"/>
    <property type="project" value="InterPro"/>
</dbReference>
<dbReference type="InterPro" id="IPR007210">
    <property type="entry name" value="ABC_Gly_betaine_transp_sub-bd"/>
</dbReference>